<dbReference type="PRINTS" id="PR00119">
    <property type="entry name" value="CATATPASE"/>
</dbReference>
<dbReference type="PANTHER" id="PTHR48085">
    <property type="entry name" value="CADMIUM/ZINC-TRANSPORTING ATPASE HMA2-RELATED"/>
    <property type="match status" value="1"/>
</dbReference>
<keyword evidence="5" id="KW-1278">Translocase</keyword>
<dbReference type="NCBIfam" id="TIGR01525">
    <property type="entry name" value="ATPase-IB_hvy"/>
    <property type="match status" value="1"/>
</dbReference>
<evidence type="ECO:0000313" key="14">
    <source>
        <dbReference type="Proteomes" id="UP000028547"/>
    </source>
</evidence>
<comment type="similarity">
    <text evidence="2 10">Belongs to the cation transport ATPase (P-type) (TC 3.A.3) family. Type IB subfamily.</text>
</comment>
<dbReference type="SFLD" id="SFLDS00003">
    <property type="entry name" value="Haloacid_Dehalogenase"/>
    <property type="match status" value="1"/>
</dbReference>
<evidence type="ECO:0000313" key="13">
    <source>
        <dbReference type="EMBL" id="KFA93155.1"/>
    </source>
</evidence>
<dbReference type="PRINTS" id="PR00120">
    <property type="entry name" value="HATPASE"/>
</dbReference>
<dbReference type="PROSITE" id="PS00154">
    <property type="entry name" value="ATPASE_E1_E2"/>
    <property type="match status" value="1"/>
</dbReference>
<evidence type="ECO:0000256" key="2">
    <source>
        <dbReference type="ARBA" id="ARBA00006024"/>
    </source>
</evidence>
<dbReference type="InterPro" id="IPR012312">
    <property type="entry name" value="Hemerythrin-like"/>
</dbReference>
<dbReference type="GO" id="GO:0005524">
    <property type="term" value="F:ATP binding"/>
    <property type="evidence" value="ECO:0007669"/>
    <property type="project" value="UniProtKB-UniRule"/>
</dbReference>
<dbReference type="InterPro" id="IPR023298">
    <property type="entry name" value="ATPase_P-typ_TM_dom_sf"/>
</dbReference>
<accession>A0A084SXH0</accession>
<dbReference type="GO" id="GO:0005886">
    <property type="term" value="C:plasma membrane"/>
    <property type="evidence" value="ECO:0007669"/>
    <property type="project" value="UniProtKB-SubCell"/>
</dbReference>
<feature type="transmembrane region" description="Helical" evidence="10">
    <location>
        <begin position="231"/>
        <end position="250"/>
    </location>
</feature>
<dbReference type="InterPro" id="IPR018303">
    <property type="entry name" value="ATPase_P-typ_P_site"/>
</dbReference>
<feature type="transmembrane region" description="Helical" evidence="10">
    <location>
        <begin position="12"/>
        <end position="29"/>
    </location>
</feature>
<keyword evidence="3 10" id="KW-0812">Transmembrane</keyword>
<evidence type="ECO:0000256" key="5">
    <source>
        <dbReference type="ARBA" id="ARBA00022967"/>
    </source>
</evidence>
<dbReference type="GO" id="GO:0046872">
    <property type="term" value="F:metal ion binding"/>
    <property type="evidence" value="ECO:0007669"/>
    <property type="project" value="UniProtKB-KW"/>
</dbReference>
<evidence type="ECO:0000256" key="9">
    <source>
        <dbReference type="ARBA" id="ARBA00047308"/>
    </source>
</evidence>
<dbReference type="InterPro" id="IPR001757">
    <property type="entry name" value="P_typ_ATPase"/>
</dbReference>
<dbReference type="Gene3D" id="1.20.120.520">
    <property type="entry name" value="nmb1532 protein domain like"/>
    <property type="match status" value="1"/>
</dbReference>
<feature type="transmembrane region" description="Helical" evidence="10">
    <location>
        <begin position="36"/>
        <end position="54"/>
    </location>
</feature>
<comment type="caution">
    <text evidence="13">The sequence shown here is derived from an EMBL/GenBank/DDBJ whole genome shotgun (WGS) entry which is preliminary data.</text>
</comment>
<dbReference type="InterPro" id="IPR059000">
    <property type="entry name" value="ATPase_P-type_domA"/>
</dbReference>
<proteinExistence type="inferred from homology"/>
<dbReference type="EMBL" id="JPMI01000064">
    <property type="protein sequence ID" value="KFA93155.1"/>
    <property type="molecule type" value="Genomic_DNA"/>
</dbReference>
<dbReference type="SFLD" id="SFLDF00027">
    <property type="entry name" value="p-type_atpase"/>
    <property type="match status" value="1"/>
</dbReference>
<keyword evidence="10" id="KW-0067">ATP-binding</keyword>
<dbReference type="InterPro" id="IPR023214">
    <property type="entry name" value="HAD_sf"/>
</dbReference>
<dbReference type="GO" id="GO:0016463">
    <property type="term" value="F:P-type zinc transporter activity"/>
    <property type="evidence" value="ECO:0007669"/>
    <property type="project" value="UniProtKB-EC"/>
</dbReference>
<dbReference type="PANTHER" id="PTHR48085:SF5">
    <property type="entry name" value="CADMIUM_ZINC-TRANSPORTING ATPASE HMA4-RELATED"/>
    <property type="match status" value="1"/>
</dbReference>
<evidence type="ECO:0000256" key="3">
    <source>
        <dbReference type="ARBA" id="ARBA00022692"/>
    </source>
</evidence>
<dbReference type="Gene3D" id="2.70.150.10">
    <property type="entry name" value="Calcium-transporting ATPase, cytoplasmic transduction domain A"/>
    <property type="match status" value="1"/>
</dbReference>
<evidence type="ECO:0000256" key="7">
    <source>
        <dbReference type="ARBA" id="ARBA00023136"/>
    </source>
</evidence>
<dbReference type="InterPro" id="IPR044492">
    <property type="entry name" value="P_typ_ATPase_HD_dom"/>
</dbReference>
<keyword evidence="10" id="KW-0547">Nucleotide-binding</keyword>
<dbReference type="EC" id="7.2.2.12" evidence="8"/>
<evidence type="ECO:0000259" key="11">
    <source>
        <dbReference type="Pfam" id="PF00122"/>
    </source>
</evidence>
<dbReference type="SUPFAM" id="SSF56784">
    <property type="entry name" value="HAD-like"/>
    <property type="match status" value="1"/>
</dbReference>
<feature type="transmembrane region" description="Helical" evidence="10">
    <location>
        <begin position="66"/>
        <end position="92"/>
    </location>
</feature>
<dbReference type="Pfam" id="PF01814">
    <property type="entry name" value="Hemerythrin"/>
    <property type="match status" value="1"/>
</dbReference>
<evidence type="ECO:0000256" key="4">
    <source>
        <dbReference type="ARBA" id="ARBA00022723"/>
    </source>
</evidence>
<dbReference type="InterPro" id="IPR023299">
    <property type="entry name" value="ATPase_P-typ_cyto_dom_N"/>
</dbReference>
<feature type="domain" description="P-type ATPase A" evidence="11">
    <location>
        <begin position="116"/>
        <end position="215"/>
    </location>
</feature>
<reference evidence="13 14" key="1">
    <citation type="submission" date="2014-07" db="EMBL/GenBank/DDBJ databases">
        <title>Draft Genome Sequence of Gephyronic Acid Producer, Cystobacter violaceus Strain Cb vi76.</title>
        <authorList>
            <person name="Stevens D.C."/>
            <person name="Young J."/>
            <person name="Carmichael R."/>
            <person name="Tan J."/>
            <person name="Taylor R.E."/>
        </authorList>
    </citation>
    <scope>NUCLEOTIDE SEQUENCE [LARGE SCALE GENOMIC DNA]</scope>
    <source>
        <strain evidence="13 14">Cb vi76</strain>
    </source>
</reference>
<dbReference type="SFLD" id="SFLDG00002">
    <property type="entry name" value="C1.7:_P-type_atpase_like"/>
    <property type="match status" value="1"/>
</dbReference>
<dbReference type="Gene3D" id="3.40.1110.10">
    <property type="entry name" value="Calcium-transporting ATPase, cytoplasmic domain N"/>
    <property type="match status" value="1"/>
</dbReference>
<dbReference type="Proteomes" id="UP000028547">
    <property type="component" value="Unassembled WGS sequence"/>
</dbReference>
<keyword evidence="10" id="KW-1003">Cell membrane</keyword>
<protein>
    <recommendedName>
        <fullName evidence="8">P-type Zn(2+) transporter</fullName>
        <ecNumber evidence="8">7.2.2.12</ecNumber>
    </recommendedName>
</protein>
<comment type="catalytic activity">
    <reaction evidence="9">
        <text>Zn(2+)(in) + ATP + H2O = Zn(2+)(out) + ADP + phosphate + H(+)</text>
        <dbReference type="Rhea" id="RHEA:20621"/>
        <dbReference type="ChEBI" id="CHEBI:15377"/>
        <dbReference type="ChEBI" id="CHEBI:15378"/>
        <dbReference type="ChEBI" id="CHEBI:29105"/>
        <dbReference type="ChEBI" id="CHEBI:30616"/>
        <dbReference type="ChEBI" id="CHEBI:43474"/>
        <dbReference type="ChEBI" id="CHEBI:456216"/>
        <dbReference type="EC" id="7.2.2.12"/>
    </reaction>
</comment>
<evidence type="ECO:0000256" key="10">
    <source>
        <dbReference type="RuleBase" id="RU362081"/>
    </source>
</evidence>
<comment type="subcellular location">
    <subcellularLocation>
        <location evidence="10">Cell membrane</location>
    </subcellularLocation>
    <subcellularLocation>
        <location evidence="1">Membrane</location>
    </subcellularLocation>
</comment>
<dbReference type="RefSeq" id="WP_043392989.1">
    <property type="nucleotide sequence ID" value="NZ_JPMI01000064.1"/>
</dbReference>
<dbReference type="InterPro" id="IPR051014">
    <property type="entry name" value="Cation_Transport_ATPase_IB"/>
</dbReference>
<dbReference type="NCBIfam" id="TIGR01494">
    <property type="entry name" value="ATPase_P-type"/>
    <property type="match status" value="1"/>
</dbReference>
<keyword evidence="6 10" id="KW-1133">Transmembrane helix</keyword>
<feature type="transmembrane region" description="Helical" evidence="10">
    <location>
        <begin position="561"/>
        <end position="585"/>
    </location>
</feature>
<keyword evidence="4 10" id="KW-0479">Metal-binding</keyword>
<dbReference type="InterPro" id="IPR027256">
    <property type="entry name" value="P-typ_ATPase_IB"/>
</dbReference>
<organism evidence="13 14">
    <name type="scientific">Archangium violaceum Cb vi76</name>
    <dbReference type="NCBI Taxonomy" id="1406225"/>
    <lineage>
        <taxon>Bacteria</taxon>
        <taxon>Pseudomonadati</taxon>
        <taxon>Myxococcota</taxon>
        <taxon>Myxococcia</taxon>
        <taxon>Myxococcales</taxon>
        <taxon>Cystobacterineae</taxon>
        <taxon>Archangiaceae</taxon>
        <taxon>Archangium</taxon>
    </lineage>
</organism>
<dbReference type="InterPro" id="IPR036412">
    <property type="entry name" value="HAD-like_sf"/>
</dbReference>
<keyword evidence="7 10" id="KW-0472">Membrane</keyword>
<gene>
    <name evidence="13" type="ORF">Q664_10685</name>
</gene>
<feature type="transmembrane region" description="Helical" evidence="10">
    <location>
        <begin position="256"/>
        <end position="277"/>
    </location>
</feature>
<name>A0A084SXH0_9BACT</name>
<dbReference type="SUPFAM" id="SSF81653">
    <property type="entry name" value="Calcium ATPase, transduction domain A"/>
    <property type="match status" value="1"/>
</dbReference>
<dbReference type="Gene3D" id="3.40.50.1000">
    <property type="entry name" value="HAD superfamily/HAD-like"/>
    <property type="match status" value="1"/>
</dbReference>
<dbReference type="GO" id="GO:0016887">
    <property type="term" value="F:ATP hydrolysis activity"/>
    <property type="evidence" value="ECO:0007669"/>
    <property type="project" value="InterPro"/>
</dbReference>
<dbReference type="Pfam" id="PF00702">
    <property type="entry name" value="Hydrolase"/>
    <property type="match status" value="1"/>
</dbReference>
<evidence type="ECO:0000256" key="1">
    <source>
        <dbReference type="ARBA" id="ARBA00004370"/>
    </source>
</evidence>
<evidence type="ECO:0000256" key="6">
    <source>
        <dbReference type="ARBA" id="ARBA00022989"/>
    </source>
</evidence>
<evidence type="ECO:0000259" key="12">
    <source>
        <dbReference type="Pfam" id="PF01814"/>
    </source>
</evidence>
<dbReference type="InterPro" id="IPR008250">
    <property type="entry name" value="ATPase_P-typ_transduc_dom_A_sf"/>
</dbReference>
<dbReference type="SUPFAM" id="SSF81665">
    <property type="entry name" value="Calcium ATPase, transmembrane domain M"/>
    <property type="match status" value="1"/>
</dbReference>
<evidence type="ECO:0000256" key="8">
    <source>
        <dbReference type="ARBA" id="ARBA00039097"/>
    </source>
</evidence>
<dbReference type="AlphaFoldDB" id="A0A084SXH0"/>
<sequence>MRSSWFRSAGPLGVSAGGLLVGGLAWWLGQPRLMELAWAAGTVPVLLVVAVSIVDDLRRGRTGVDIVALLSMGGALALGQYLAGIIIALMFSSGRALEEHARARARRELTALLGRAPKVATRFENGGLVQVPVDALRPGERLLIKGGEVIPVDGLVLSAEAVLDESALTGESLPVSHPRGERVRSGPVNAGPPFELRVLTSAAESTYAGVVRLVQSAQASKAPFVRMADRYALLFVPLTLVLAALAWVLSGDPVRALAVLVVATPCPLILAAPVAIVSGISRAARRGVLIKDGAALETLARARVLLFDKTGTLTTGQARLVAIEATGDAEPEALLRLSASLEQVSQHVMAGAIVSAARERGLALSLPTESAETPGAGMSGVVDGHRLKLGTHAWVEDAGPPSPWARAVLRRMGYEGCSGVFVSLDGKLAGALLLADEIRPETPRALRLLRKAGVSRLVMVSGDRAEVAGIIASALGVDGVLAERSPQEKVQAVLTERTAGVTLMVGDGINDAPALAAADLGVAMGARGSGASSEAADVVVLVDRLDRLVEALLMARRVRAIALQSVLMGMGLSLVAMGVAAVGLLGPVAGAILQEGIDAAAILNALRALRGGGLLPSHHVLPAETVARLKAEHQELRPVLEHIQSLADRLEVLEPRRQRAELLALEGLLEARLLPHERRDETELYPTLARLLGGEDPLGSMSHTHREIAHLGRLLERRVSDVSEDGPDAAEQRELRRLLYGLSAILQLHFAQEEELFEAVS</sequence>
<feature type="domain" description="Hemerythrin-like" evidence="12">
    <location>
        <begin position="626"/>
        <end position="757"/>
    </location>
</feature>
<dbReference type="GO" id="GO:0015086">
    <property type="term" value="F:cadmium ion transmembrane transporter activity"/>
    <property type="evidence" value="ECO:0007669"/>
    <property type="project" value="TreeGrafter"/>
</dbReference>
<dbReference type="Pfam" id="PF00122">
    <property type="entry name" value="E1-E2_ATPase"/>
    <property type="match status" value="1"/>
</dbReference>